<dbReference type="EMBL" id="QKRW01000040">
    <property type="protein sequence ID" value="RAL60422.1"/>
    <property type="molecule type" value="Genomic_DNA"/>
</dbReference>
<dbReference type="PANTHER" id="PTHR37852">
    <property type="entry name" value="YALI0B21208P"/>
    <property type="match status" value="1"/>
</dbReference>
<dbReference type="PANTHER" id="PTHR37852:SF1">
    <property type="entry name" value="HIG1 DOMAIN-CONTAINING PROTEIN"/>
    <property type="match status" value="1"/>
</dbReference>
<keyword evidence="2" id="KW-1185">Reference proteome</keyword>
<dbReference type="Proteomes" id="UP000249056">
    <property type="component" value="Unassembled WGS sequence"/>
</dbReference>
<name>A0A395IJ70_9HELO</name>
<sequence>MGGRIAFWTAGLLAIEDMCDRVEGRKDVVNTVVASLSVAGGFSLWNRFPITTAARTAKTGLVFGKHLDWYKMQLVMREEEDWVMWIL</sequence>
<proteinExistence type="predicted"/>
<comment type="caution">
    <text evidence="1">The sequence shown here is derived from an EMBL/GenBank/DDBJ whole genome shotgun (WGS) entry which is preliminary data.</text>
</comment>
<evidence type="ECO:0000313" key="2">
    <source>
        <dbReference type="Proteomes" id="UP000249056"/>
    </source>
</evidence>
<evidence type="ECO:0000313" key="1">
    <source>
        <dbReference type="EMBL" id="RAL60422.1"/>
    </source>
</evidence>
<organism evidence="1 2">
    <name type="scientific">Monilinia fructigena</name>
    <dbReference type="NCBI Taxonomy" id="38457"/>
    <lineage>
        <taxon>Eukaryota</taxon>
        <taxon>Fungi</taxon>
        <taxon>Dikarya</taxon>
        <taxon>Ascomycota</taxon>
        <taxon>Pezizomycotina</taxon>
        <taxon>Leotiomycetes</taxon>
        <taxon>Helotiales</taxon>
        <taxon>Sclerotiniaceae</taxon>
        <taxon>Monilinia</taxon>
    </lineage>
</organism>
<dbReference type="OrthoDB" id="5584028at2759"/>
<dbReference type="AlphaFoldDB" id="A0A395IJ70"/>
<accession>A0A395IJ70</accession>
<protein>
    <submittedName>
        <fullName evidence="1">Uncharacterized protein</fullName>
    </submittedName>
</protein>
<gene>
    <name evidence="1" type="ORF">DID88_000197</name>
</gene>
<reference evidence="1 2" key="1">
    <citation type="submission" date="2018-06" db="EMBL/GenBank/DDBJ databases">
        <title>Genome Sequence of the Brown Rot Fungal Pathogen Monilinia fructigena.</title>
        <authorList>
            <person name="Landi L."/>
            <person name="De Miccolis Angelini R.M."/>
            <person name="Pollastro S."/>
            <person name="Abate D."/>
            <person name="Faretra F."/>
            <person name="Romanazzi G."/>
        </authorList>
    </citation>
    <scope>NUCLEOTIDE SEQUENCE [LARGE SCALE GENOMIC DNA]</scope>
    <source>
        <strain evidence="1 2">Mfrg269</strain>
    </source>
</reference>